<evidence type="ECO:0000313" key="4">
    <source>
        <dbReference type="Proteomes" id="UP000184148"/>
    </source>
</evidence>
<protein>
    <submittedName>
        <fullName evidence="3">ParB-like nuclease domain-containing protein</fullName>
    </submittedName>
</protein>
<evidence type="ECO:0000259" key="2">
    <source>
        <dbReference type="PROSITE" id="PS50943"/>
    </source>
</evidence>
<accession>A0A1M5D353</accession>
<feature type="compositionally biased region" description="Polar residues" evidence="1">
    <location>
        <begin position="269"/>
        <end position="281"/>
    </location>
</feature>
<reference evidence="4" key="1">
    <citation type="submission" date="2016-11" db="EMBL/GenBank/DDBJ databases">
        <authorList>
            <person name="Varghese N."/>
            <person name="Submissions S."/>
        </authorList>
    </citation>
    <scope>NUCLEOTIDE SEQUENCE [LARGE SCALE GENOMIC DNA]</scope>
    <source>
        <strain evidence="4">DSM 12395</strain>
    </source>
</reference>
<feature type="compositionally biased region" description="Basic and acidic residues" evidence="1">
    <location>
        <begin position="206"/>
        <end position="224"/>
    </location>
</feature>
<dbReference type="AlphaFoldDB" id="A0A1M5D353"/>
<dbReference type="InterPro" id="IPR003115">
    <property type="entry name" value="ParB_N"/>
</dbReference>
<dbReference type="STRING" id="1121429.SAMN02745133_03094"/>
<dbReference type="EMBL" id="FQUY01000041">
    <property type="protein sequence ID" value="SHF61270.1"/>
    <property type="molecule type" value="Genomic_DNA"/>
</dbReference>
<dbReference type="InterPro" id="IPR036086">
    <property type="entry name" value="ParB/Sulfiredoxin_sf"/>
</dbReference>
<dbReference type="SMART" id="SM00470">
    <property type="entry name" value="ParB"/>
    <property type="match status" value="1"/>
</dbReference>
<dbReference type="InterPro" id="IPR010982">
    <property type="entry name" value="Lambda_DNA-bd_dom_sf"/>
</dbReference>
<dbReference type="CDD" id="cd00093">
    <property type="entry name" value="HTH_XRE"/>
    <property type="match status" value="1"/>
</dbReference>
<feature type="compositionally biased region" description="Polar residues" evidence="1">
    <location>
        <begin position="227"/>
        <end position="250"/>
    </location>
</feature>
<feature type="domain" description="HTH cro/C1-type" evidence="2">
    <location>
        <begin position="156"/>
        <end position="187"/>
    </location>
</feature>
<organism evidence="3 4">
    <name type="scientific">Desulforamulus putei DSM 12395</name>
    <dbReference type="NCBI Taxonomy" id="1121429"/>
    <lineage>
        <taxon>Bacteria</taxon>
        <taxon>Bacillati</taxon>
        <taxon>Bacillota</taxon>
        <taxon>Clostridia</taxon>
        <taxon>Eubacteriales</taxon>
        <taxon>Peptococcaceae</taxon>
        <taxon>Desulforamulus</taxon>
    </lineage>
</organism>
<dbReference type="Gene3D" id="1.10.260.40">
    <property type="entry name" value="lambda repressor-like DNA-binding domains"/>
    <property type="match status" value="1"/>
</dbReference>
<dbReference type="Proteomes" id="UP000184148">
    <property type="component" value="Unassembled WGS sequence"/>
</dbReference>
<dbReference type="InterPro" id="IPR001387">
    <property type="entry name" value="Cro/C1-type_HTH"/>
</dbReference>
<evidence type="ECO:0000313" key="3">
    <source>
        <dbReference type="EMBL" id="SHF61270.1"/>
    </source>
</evidence>
<dbReference type="GO" id="GO:0003677">
    <property type="term" value="F:DNA binding"/>
    <property type="evidence" value="ECO:0007669"/>
    <property type="project" value="InterPro"/>
</dbReference>
<keyword evidence="4" id="KW-1185">Reference proteome</keyword>
<sequence>MEKRLIKISKIIIDESIYPRTSLCMETVERYREAIESGVKLPEIIITSDNRLLDGRHRLEAHKLAGIEEVEVFVTESADPDVDSVICNLKHGRPLAKEEIKAAARRWYGKMPVQQIAETLKVTRQTVQNWVADLVKEKEETREKIREKALEMRAEGLTQEEVAEKLGVPRQTISRWENKEYPSVKILTHELKGYHDHQVCSSVKNLTHEQKKHQDDQECDHEKYLTPSRQQSSAADVNNQEATLEQVSSFDQEEESREDKTPGDEVTANIYSHNGHNTTLNDYGGREAAENYRKKHLEYSDQVKEFFNQLKKTSETAEHLVNNREELYKTIAEMKSDGMSITVLASAVVQACDIYVPRITQARDILSDLLKPGIKGVAVRDKFVVVNGGKGNDG</sequence>
<dbReference type="OrthoDB" id="1804582at2"/>
<evidence type="ECO:0000256" key="1">
    <source>
        <dbReference type="SAM" id="MobiDB-lite"/>
    </source>
</evidence>
<dbReference type="SUPFAM" id="SSF47413">
    <property type="entry name" value="lambda repressor-like DNA-binding domains"/>
    <property type="match status" value="1"/>
</dbReference>
<dbReference type="PROSITE" id="PS50943">
    <property type="entry name" value="HTH_CROC1"/>
    <property type="match status" value="1"/>
</dbReference>
<proteinExistence type="predicted"/>
<dbReference type="Pfam" id="PF01381">
    <property type="entry name" value="HTH_3"/>
    <property type="match status" value="1"/>
</dbReference>
<dbReference type="SUPFAM" id="SSF110849">
    <property type="entry name" value="ParB/Sulfiredoxin"/>
    <property type="match status" value="1"/>
</dbReference>
<dbReference type="RefSeq" id="WP_073240240.1">
    <property type="nucleotide sequence ID" value="NZ_FQUY01000041.1"/>
</dbReference>
<dbReference type="Gene3D" id="3.90.1530.10">
    <property type="entry name" value="Conserved hypothetical protein from pyrococcus furiosus pfu- 392566-001, ParB domain"/>
    <property type="match status" value="1"/>
</dbReference>
<feature type="region of interest" description="Disordered" evidence="1">
    <location>
        <begin position="206"/>
        <end position="282"/>
    </location>
</feature>
<gene>
    <name evidence="3" type="ORF">SAMN02745133_03094</name>
</gene>
<dbReference type="SMART" id="SM00530">
    <property type="entry name" value="HTH_XRE"/>
    <property type="match status" value="1"/>
</dbReference>
<name>A0A1M5D353_9FIRM</name>